<sequence length="86" mass="9994">MQSGHVMYVLACCDGSWYAGYTTDLTKRMTLHEAGKAAKYTRGRGPFTLVWYEVFATKTAALQAEYAFKQLTRKQKERYIEERKDK</sequence>
<feature type="domain" description="GIY-YIG" evidence="2">
    <location>
        <begin position="3"/>
        <end position="78"/>
    </location>
</feature>
<proteinExistence type="inferred from homology"/>
<keyword evidence="3" id="KW-0378">Hydrolase</keyword>
<dbReference type="EMBL" id="FMYM01000014">
    <property type="protein sequence ID" value="SDC73639.1"/>
    <property type="molecule type" value="Genomic_DNA"/>
</dbReference>
<gene>
    <name evidence="3" type="ORF">SAMN05421737_11439</name>
</gene>
<dbReference type="PANTHER" id="PTHR34477">
    <property type="entry name" value="UPF0213 PROTEIN YHBQ"/>
    <property type="match status" value="1"/>
</dbReference>
<evidence type="ECO:0000313" key="4">
    <source>
        <dbReference type="Proteomes" id="UP000242662"/>
    </source>
</evidence>
<dbReference type="OrthoDB" id="9807770at2"/>
<dbReference type="Gene3D" id="3.40.1440.10">
    <property type="entry name" value="GIY-YIG endonuclease"/>
    <property type="match status" value="1"/>
</dbReference>
<dbReference type="Pfam" id="PF01541">
    <property type="entry name" value="GIY-YIG"/>
    <property type="match status" value="1"/>
</dbReference>
<dbReference type="AlphaFoldDB" id="A0A1G6P0R8"/>
<keyword evidence="4" id="KW-1185">Reference proteome</keyword>
<comment type="similarity">
    <text evidence="1">Belongs to the UPF0213 family.</text>
</comment>
<evidence type="ECO:0000259" key="2">
    <source>
        <dbReference type="PROSITE" id="PS50164"/>
    </source>
</evidence>
<keyword evidence="3" id="KW-0255">Endonuclease</keyword>
<accession>A0A1G6P0R8</accession>
<protein>
    <submittedName>
        <fullName evidence="3">Putative endonuclease</fullName>
    </submittedName>
</protein>
<organism evidence="3 4">
    <name type="scientific">Shouchella lonarensis</name>
    <dbReference type="NCBI Taxonomy" id="1464122"/>
    <lineage>
        <taxon>Bacteria</taxon>
        <taxon>Bacillati</taxon>
        <taxon>Bacillota</taxon>
        <taxon>Bacilli</taxon>
        <taxon>Bacillales</taxon>
        <taxon>Bacillaceae</taxon>
        <taxon>Shouchella</taxon>
    </lineage>
</organism>
<dbReference type="CDD" id="cd10456">
    <property type="entry name" value="GIY-YIG_UPF0213"/>
    <property type="match status" value="1"/>
</dbReference>
<dbReference type="PANTHER" id="PTHR34477:SF1">
    <property type="entry name" value="UPF0213 PROTEIN YHBQ"/>
    <property type="match status" value="1"/>
</dbReference>
<dbReference type="InterPro" id="IPR000305">
    <property type="entry name" value="GIY-YIG_endonuc"/>
</dbReference>
<dbReference type="GO" id="GO:0004519">
    <property type="term" value="F:endonuclease activity"/>
    <property type="evidence" value="ECO:0007669"/>
    <property type="project" value="UniProtKB-KW"/>
</dbReference>
<dbReference type="STRING" id="1464122.SAMN05421737_11439"/>
<keyword evidence="3" id="KW-0540">Nuclease</keyword>
<dbReference type="SUPFAM" id="SSF82771">
    <property type="entry name" value="GIY-YIG endonuclease"/>
    <property type="match status" value="1"/>
</dbReference>
<dbReference type="InterPro" id="IPR050190">
    <property type="entry name" value="UPF0213_domain"/>
</dbReference>
<dbReference type="PROSITE" id="PS50164">
    <property type="entry name" value="GIY_YIG"/>
    <property type="match status" value="1"/>
</dbReference>
<dbReference type="InterPro" id="IPR035901">
    <property type="entry name" value="GIY-YIG_endonuc_sf"/>
</dbReference>
<dbReference type="Proteomes" id="UP000242662">
    <property type="component" value="Unassembled WGS sequence"/>
</dbReference>
<dbReference type="RefSeq" id="WP_090776670.1">
    <property type="nucleotide sequence ID" value="NZ_FMYM01000014.1"/>
</dbReference>
<evidence type="ECO:0000256" key="1">
    <source>
        <dbReference type="ARBA" id="ARBA00007435"/>
    </source>
</evidence>
<reference evidence="4" key="1">
    <citation type="submission" date="2016-09" db="EMBL/GenBank/DDBJ databases">
        <authorList>
            <person name="Varghese N."/>
            <person name="Submissions S."/>
        </authorList>
    </citation>
    <scope>NUCLEOTIDE SEQUENCE [LARGE SCALE GENOMIC DNA]</scope>
    <source>
        <strain evidence="4">25nlg</strain>
    </source>
</reference>
<name>A0A1G6P0R8_9BACI</name>
<evidence type="ECO:0000313" key="3">
    <source>
        <dbReference type="EMBL" id="SDC73639.1"/>
    </source>
</evidence>